<gene>
    <name evidence="2" type="primary">orf165</name>
</gene>
<organism evidence="2">
    <name type="scientific">Magnusiomyces tetraspermus</name>
    <dbReference type="NCBI Taxonomy" id="1232584"/>
    <lineage>
        <taxon>Eukaryota</taxon>
        <taxon>Fungi</taxon>
        <taxon>Dikarya</taxon>
        <taxon>Ascomycota</taxon>
        <taxon>Saccharomycotina</taxon>
        <taxon>Dipodascomycetes</taxon>
        <taxon>Dipodascales</taxon>
        <taxon>Dipodascaceae</taxon>
        <taxon>Magnusiomyces</taxon>
    </lineage>
</organism>
<keyword evidence="2" id="KW-0496">Mitochondrion</keyword>
<feature type="region of interest" description="Disordered" evidence="1">
    <location>
        <begin position="143"/>
        <end position="165"/>
    </location>
</feature>
<reference evidence="2" key="1">
    <citation type="journal article" date="2014" name="Proc. Natl. Acad. Sci. U.S.A.">
        <title>Massive programmed translational jumping in mitochondria.</title>
        <authorList>
            <person name="Lang B.F."/>
            <person name="Jakubkova M."/>
            <person name="Hegedusova E."/>
            <person name="Daoud R."/>
            <person name="Forget L."/>
            <person name="Brejova B."/>
            <person name="Vinar T."/>
            <person name="Kosa P."/>
            <person name="Fricova D."/>
            <person name="Nebohacova M."/>
            <person name="Griac P."/>
            <person name="Tomaska L."/>
            <person name="Burger G."/>
            <person name="Nosek J."/>
        </authorList>
    </citation>
    <scope>NUCLEOTIDE SEQUENCE</scope>
    <source>
        <strain evidence="2">NRRL Y-7288</strain>
    </source>
</reference>
<protein>
    <submittedName>
        <fullName evidence="2">Uncharacterized protein</fullName>
    </submittedName>
</protein>
<feature type="compositionally biased region" description="Gly residues" evidence="1">
    <location>
        <begin position="155"/>
        <end position="165"/>
    </location>
</feature>
<evidence type="ECO:0000256" key="1">
    <source>
        <dbReference type="SAM" id="MobiDB-lite"/>
    </source>
</evidence>
<name>A0A023UPM1_9ASCO</name>
<dbReference type="GeneID" id="19350978"/>
<proteinExistence type="predicted"/>
<evidence type="ECO:0000313" key="2">
    <source>
        <dbReference type="EMBL" id="AHY04922.1"/>
    </source>
</evidence>
<geneLocation type="mitochondrion" evidence="2"/>
<dbReference type="RefSeq" id="YP_009029668.1">
    <property type="nucleotide sequence ID" value="NC_024094.1"/>
</dbReference>
<sequence length="165" mass="18055">MGTRGCALLGAIDCARQSRGFGVQTTPCAMVGRSNPNYSAMFIVQIHARTPSRFSSCRNSRTTVGTVASYLTFMNNGFTWYDETYYPPDRGRETGTFVHTTGFPMTTRTSIWLTGRVIGVARCLWTHIASTFPHCFRVSKDTPKWMSCKGSSSPGPGGSKGTTVQ</sequence>
<dbReference type="EMBL" id="KJ459951">
    <property type="protein sequence ID" value="AHY04922.1"/>
    <property type="molecule type" value="Genomic_DNA"/>
</dbReference>
<accession>A0A023UPM1</accession>
<dbReference type="AlphaFoldDB" id="A0A023UPM1"/>